<dbReference type="NCBIfam" id="TIGR03558">
    <property type="entry name" value="oxido_grp_1"/>
    <property type="match status" value="1"/>
</dbReference>
<dbReference type="GO" id="GO:0005829">
    <property type="term" value="C:cytosol"/>
    <property type="evidence" value="ECO:0007669"/>
    <property type="project" value="TreeGrafter"/>
</dbReference>
<dbReference type="PANTHER" id="PTHR30137">
    <property type="entry name" value="LUCIFERASE-LIKE MONOOXYGENASE"/>
    <property type="match status" value="1"/>
</dbReference>
<dbReference type="CDD" id="cd00347">
    <property type="entry name" value="Flavin_utilizing_monoxygenases"/>
    <property type="match status" value="1"/>
</dbReference>
<dbReference type="RefSeq" id="WP_107533054.1">
    <property type="nucleotide sequence ID" value="NZ_JASCSE010000002.1"/>
</dbReference>
<dbReference type="Pfam" id="PF00296">
    <property type="entry name" value="Bac_luciferase"/>
    <property type="match status" value="1"/>
</dbReference>
<dbReference type="InterPro" id="IPR036661">
    <property type="entry name" value="Luciferase-like_sf"/>
</dbReference>
<dbReference type="Gene3D" id="3.20.20.30">
    <property type="entry name" value="Luciferase-like domain"/>
    <property type="match status" value="1"/>
</dbReference>
<comment type="caution">
    <text evidence="3">The sequence shown here is derived from an EMBL/GenBank/DDBJ whole genome shotgun (WGS) entry which is preliminary data.</text>
</comment>
<evidence type="ECO:0000313" key="4">
    <source>
        <dbReference type="Proteomes" id="UP000240717"/>
    </source>
</evidence>
<evidence type="ECO:0000259" key="2">
    <source>
        <dbReference type="Pfam" id="PF00296"/>
    </source>
</evidence>
<dbReference type="SUPFAM" id="SSF51679">
    <property type="entry name" value="Bacterial luciferase-like"/>
    <property type="match status" value="1"/>
</dbReference>
<evidence type="ECO:0000256" key="1">
    <source>
        <dbReference type="ARBA" id="ARBA00007789"/>
    </source>
</evidence>
<reference evidence="3 4" key="1">
    <citation type="journal article" date="2016" name="Front. Microbiol.">
        <title>Comprehensive Phylogenetic Analysis of Bovine Non-aureus Staphylococci Species Based on Whole-Genome Sequencing.</title>
        <authorList>
            <person name="Naushad S."/>
            <person name="Barkema H.W."/>
            <person name="Luby C."/>
            <person name="Condas L.A."/>
            <person name="Nobrega D.B."/>
            <person name="Carson D.A."/>
            <person name="De Buck J."/>
        </authorList>
    </citation>
    <scope>NUCLEOTIDE SEQUENCE [LARGE SCALE GENOMIC DNA]</scope>
    <source>
        <strain evidence="3 4">SNUC 2993</strain>
    </source>
</reference>
<dbReference type="InterPro" id="IPR050766">
    <property type="entry name" value="Bact_Lucif_Oxidored"/>
</dbReference>
<organism evidence="3 4">
    <name type="scientific">Staphylococcus warneri</name>
    <dbReference type="NCBI Taxonomy" id="1292"/>
    <lineage>
        <taxon>Bacteria</taxon>
        <taxon>Bacillati</taxon>
        <taxon>Bacillota</taxon>
        <taxon>Bacilli</taxon>
        <taxon>Bacillales</taxon>
        <taxon>Staphylococcaceae</taxon>
        <taxon>Staphylococcus</taxon>
    </lineage>
</organism>
<dbReference type="Proteomes" id="UP000240717">
    <property type="component" value="Unassembled WGS sequence"/>
</dbReference>
<accession>A0A2T4Q2B9</accession>
<dbReference type="InterPro" id="IPR011251">
    <property type="entry name" value="Luciferase-like_dom"/>
</dbReference>
<dbReference type="STRING" id="1194526.A284_03545"/>
<protein>
    <submittedName>
        <fullName evidence="3">LLM class flavin-dependent oxidoreductase</fullName>
    </submittedName>
</protein>
<feature type="domain" description="Luciferase-like" evidence="2">
    <location>
        <begin position="13"/>
        <end position="299"/>
    </location>
</feature>
<dbReference type="InterPro" id="IPR019949">
    <property type="entry name" value="CmoO-like"/>
</dbReference>
<proteinExistence type="predicted"/>
<evidence type="ECO:0000313" key="3">
    <source>
        <dbReference type="EMBL" id="PTI51984.1"/>
    </source>
</evidence>
<name>A0A2T4Q2B9_STAWA</name>
<dbReference type="PANTHER" id="PTHR30137:SF20">
    <property type="entry name" value="N-ACETYL-S-ALKYLCYSTEINE MONOOXYGENASE"/>
    <property type="match status" value="1"/>
</dbReference>
<dbReference type="GO" id="GO:0016705">
    <property type="term" value="F:oxidoreductase activity, acting on paired donors, with incorporation or reduction of molecular oxygen"/>
    <property type="evidence" value="ECO:0007669"/>
    <property type="project" value="InterPro"/>
</dbReference>
<dbReference type="EMBL" id="PZEV01000006">
    <property type="protein sequence ID" value="PTI51984.1"/>
    <property type="molecule type" value="Genomic_DNA"/>
</dbReference>
<sequence length="332" mass="38222">MKLSILDYVPIFENRNASDALNHSIELAQLAEQLGYERYWVAEHHQVLSVASSAPEMIMMSLLEQTNHIRIGSGGIMMPHYSPYKVAEQFKIMEARHPKRVDLALGRSKSYPNVFAALNENKNQPLQFETQLNDLQKYFTDDVTKPHRFQTLIATPQIDSYPDMFILGMSERSAKLAGRIGLPFVIAQMGQEPQQLQAAIETYKSTIYQHYGEQVKPYVILATFVITAENQDKTNQLLNAFHLWLIRIFYANQPKSYPSIDTAKNRQWSDRELKKMSSNANRVISGSPYQVNAQLKQLKNDYNVDEIMILPHVYGEANRKRLLELVMEYCES</sequence>
<comment type="similarity">
    <text evidence="1">To bacterial alkanal monooxygenase alpha and beta chains.</text>
</comment>
<dbReference type="AlphaFoldDB" id="A0A2T4Q2B9"/>
<gene>
    <name evidence="3" type="ORF">BU085_02740</name>
</gene>